<dbReference type="PROSITE" id="PS00198">
    <property type="entry name" value="4FE4S_FER_1"/>
    <property type="match status" value="1"/>
</dbReference>
<dbReference type="InterPro" id="IPR003741">
    <property type="entry name" value="LUD_dom"/>
</dbReference>
<dbReference type="InterPro" id="IPR009051">
    <property type="entry name" value="Helical_ferredxn"/>
</dbReference>
<evidence type="ECO:0000256" key="4">
    <source>
        <dbReference type="ARBA" id="ARBA00022982"/>
    </source>
</evidence>
<dbReference type="AlphaFoldDB" id="Q97B66"/>
<keyword evidence="7" id="KW-1185">Reference proteome</keyword>
<keyword evidence="2" id="KW-0004">4Fe-4S</keyword>
<evidence type="ECO:0000259" key="5">
    <source>
        <dbReference type="PROSITE" id="PS51379"/>
    </source>
</evidence>
<dbReference type="Gene3D" id="3.40.50.10420">
    <property type="entry name" value="NagB/RpiA/CoA transferase-like"/>
    <property type="match status" value="1"/>
</dbReference>
<keyword evidence="1" id="KW-0813">Transport</keyword>
<keyword evidence="2" id="KW-0408">Iron</keyword>
<dbReference type="SUPFAM" id="SSF46548">
    <property type="entry name" value="alpha-helical ferredoxin"/>
    <property type="match status" value="1"/>
</dbReference>
<evidence type="ECO:0000313" key="6">
    <source>
        <dbReference type="EMBL" id="BAB59734.1"/>
    </source>
</evidence>
<dbReference type="GO" id="GO:0016491">
    <property type="term" value="F:oxidoreductase activity"/>
    <property type="evidence" value="ECO:0007669"/>
    <property type="project" value="UniProtKB-ARBA"/>
</dbReference>
<dbReference type="InterPro" id="IPR017896">
    <property type="entry name" value="4Fe4S_Fe-S-bd"/>
</dbReference>
<evidence type="ECO:0000256" key="1">
    <source>
        <dbReference type="ARBA" id="ARBA00022448"/>
    </source>
</evidence>
<dbReference type="InterPro" id="IPR017900">
    <property type="entry name" value="4Fe4S_Fe_S_CS"/>
</dbReference>
<dbReference type="InterPro" id="IPR037171">
    <property type="entry name" value="NagB/RpiA_transferase-like"/>
</dbReference>
<dbReference type="PhylomeDB" id="Q97B66"/>
<dbReference type="HOGENOM" id="CLU_027059_3_0_2"/>
<gene>
    <name evidence="6" type="ORF">TVG0580405</name>
</gene>
<dbReference type="SUPFAM" id="SSF100950">
    <property type="entry name" value="NagB/RpiA/CoA transferase-like"/>
    <property type="match status" value="1"/>
</dbReference>
<keyword evidence="3" id="KW-0677">Repeat</keyword>
<name>Q97B66_THEVO</name>
<dbReference type="InterPro" id="IPR004452">
    <property type="entry name" value="LutB/LldF"/>
</dbReference>
<organism evidence="6 7">
    <name type="scientific">Thermoplasma volcanium (strain ATCC 51530 / DSM 4299 / JCM 9571 / NBRC 15438 / GSS1)</name>
    <dbReference type="NCBI Taxonomy" id="273116"/>
    <lineage>
        <taxon>Archaea</taxon>
        <taxon>Methanobacteriati</taxon>
        <taxon>Thermoplasmatota</taxon>
        <taxon>Thermoplasmata</taxon>
        <taxon>Thermoplasmatales</taxon>
        <taxon>Thermoplasmataceae</taxon>
        <taxon>Thermoplasma</taxon>
    </lineage>
</organism>
<dbReference type="PROSITE" id="PS51379">
    <property type="entry name" value="4FE4S_FER_2"/>
    <property type="match status" value="1"/>
</dbReference>
<dbReference type="GeneID" id="1441698"/>
<evidence type="ECO:0000256" key="2">
    <source>
        <dbReference type="ARBA" id="ARBA00022485"/>
    </source>
</evidence>
<reference evidence="6 7" key="2">
    <citation type="journal article" date="2000" name="Proc. Natl. Acad. Sci. U.S.A.">
        <title>Archaeal adaptation to higher temperatures revealed by genomic sequence of Thermoplasma volcanium.</title>
        <authorList>
            <person name="Kawashima T."/>
            <person name="Amano N."/>
            <person name="Koike H."/>
            <person name="Makino S."/>
            <person name="Higuchi S."/>
            <person name="Kawashima-Ohya Y."/>
            <person name="Watanabe K."/>
            <person name="Yamazaki M."/>
            <person name="Kanehori K."/>
            <person name="Kawamoto T."/>
            <person name="Nunoshiba T."/>
            <person name="Yamamoto Y."/>
            <person name="Aramaki H."/>
            <person name="Makino K."/>
            <person name="Suzuki M."/>
        </authorList>
    </citation>
    <scope>NUCLEOTIDE SEQUENCE [LARGE SCALE GENOMIC DNA]</scope>
    <source>
        <strain evidence="7">ATCC 51530 / DSM 4299 / JCM 9571 / NBRC 15438 / GSS1</strain>
    </source>
</reference>
<dbReference type="KEGG" id="tvo:TVG0580405"/>
<dbReference type="PANTHER" id="PTHR47153">
    <property type="entry name" value="LACTATE UTILIZATION PROTEIN B"/>
    <property type="match status" value="1"/>
</dbReference>
<dbReference type="eggNOG" id="arCOG00335">
    <property type="taxonomic scope" value="Archaea"/>
</dbReference>
<dbReference type="GO" id="GO:0051539">
    <property type="term" value="F:4 iron, 4 sulfur cluster binding"/>
    <property type="evidence" value="ECO:0007669"/>
    <property type="project" value="UniProtKB-KW"/>
</dbReference>
<accession>Q97B66</accession>
<dbReference type="EMBL" id="BA000011">
    <property type="protein sequence ID" value="BAB59734.1"/>
    <property type="molecule type" value="Genomic_DNA"/>
</dbReference>
<protein>
    <submittedName>
        <fullName evidence="6">Iron-sulfur protein</fullName>
    </submittedName>
</protein>
<keyword evidence="2" id="KW-0479">Metal-binding</keyword>
<evidence type="ECO:0000256" key="3">
    <source>
        <dbReference type="ARBA" id="ARBA00022737"/>
    </source>
</evidence>
<keyword evidence="2" id="KW-0411">Iron-sulfur</keyword>
<dbReference type="GO" id="GO:0006089">
    <property type="term" value="P:lactate metabolic process"/>
    <property type="evidence" value="ECO:0007669"/>
    <property type="project" value="InterPro"/>
</dbReference>
<dbReference type="RefSeq" id="WP_010916850.1">
    <property type="nucleotide sequence ID" value="NC_002689.2"/>
</dbReference>
<sequence length="381" mass="42356">MNWSQIISLVSAGNYMEVEKILQDYPYIVDMADHLREQKLKVIANLDTYVKRTMDSVEKLGGHAYLAKDKDEARKIIGDLVGEKKTVVFSKTNVAYEIGLREFLQERNNEVWETDLGEYLVQISRGWPTHIVAPALDMTREEAAKAVKKIDPSINENSKIEDIVAAVRKFLMSKYVKADVGITGANAVAADSGSVALVENEGNIRIDTVMPPMHIAVTGIDKIVPTMRDALDEVMVQAAYAGIFPPTYINVTSGPSSTADIELRRVSPATGPKDFHLVLIDNGRLEASKNEDLKEALLCIKCGRCYFSCPIYRTLGKEWISTKSPYNGPTGVMWNYITNKDPWPASYCVHSGGCKEVCPMKINIPEVIKYIKFIGSKQVGK</sequence>
<reference evidence="6 7" key="1">
    <citation type="journal article" date="1999" name="Proc. Jpn. Acad.">
        <title>Determination of the complete genomic DNA sequence of Thermoplasma volvanium GSS1.</title>
        <authorList>
            <person name="Kawashima T."/>
            <person name="Yamamoto Y."/>
            <person name="Aramaki H."/>
            <person name="Nunoshiba T."/>
            <person name="Kawamoto T."/>
            <person name="Watanabe K."/>
            <person name="Yamazaki M."/>
            <person name="Kanehori K."/>
            <person name="Amano N."/>
            <person name="Ohya Y."/>
            <person name="Makino K."/>
            <person name="Suzuki M."/>
        </authorList>
    </citation>
    <scope>NUCLEOTIDE SEQUENCE [LARGE SCALE GENOMIC DNA]</scope>
    <source>
        <strain evidence="7">ATCC 51530 / DSM 4299 / JCM 9571 / NBRC 15438 / GSS1</strain>
    </source>
</reference>
<dbReference type="PaxDb" id="273116-14324807"/>
<dbReference type="InterPro" id="IPR024185">
    <property type="entry name" value="FTHF_cligase-like_sf"/>
</dbReference>
<dbReference type="Gene3D" id="1.10.1060.10">
    <property type="entry name" value="Alpha-helical ferredoxin"/>
    <property type="match status" value="1"/>
</dbReference>
<evidence type="ECO:0000313" key="7">
    <source>
        <dbReference type="Proteomes" id="UP000001017"/>
    </source>
</evidence>
<dbReference type="DNASU" id="1441698"/>
<feature type="domain" description="4Fe-4S ferredoxin-type" evidence="5">
    <location>
        <begin position="289"/>
        <end position="320"/>
    </location>
</feature>
<dbReference type="PANTHER" id="PTHR47153:SF2">
    <property type="entry name" value="LACTATE UTILIZATION PROTEIN B"/>
    <property type="match status" value="1"/>
</dbReference>
<keyword evidence="4" id="KW-0249">Electron transport</keyword>
<dbReference type="Proteomes" id="UP000001017">
    <property type="component" value="Chromosome"/>
</dbReference>
<dbReference type="STRING" id="273116.gene:9381380"/>
<dbReference type="Pfam" id="PF13183">
    <property type="entry name" value="Fer4_8"/>
    <property type="match status" value="1"/>
</dbReference>
<proteinExistence type="predicted"/>
<dbReference type="Pfam" id="PF02589">
    <property type="entry name" value="LUD_dom"/>
    <property type="match status" value="1"/>
</dbReference>